<dbReference type="PANTHER" id="PTHR33525">
    <property type="match status" value="1"/>
</dbReference>
<evidence type="ECO:0000313" key="2">
    <source>
        <dbReference type="EMBL" id="GAA0214466.1"/>
    </source>
</evidence>
<dbReference type="InterPro" id="IPR052340">
    <property type="entry name" value="RNase_Y/CdgJ"/>
</dbReference>
<comment type="caution">
    <text evidence="2">The sequence shown here is derived from an EMBL/GenBank/DDBJ whole genome shotgun (WGS) entry which is preliminary data.</text>
</comment>
<dbReference type="RefSeq" id="WP_286305294.1">
    <property type="nucleotide sequence ID" value="NZ_AP027741.1"/>
</dbReference>
<dbReference type="Gene3D" id="1.10.3210.10">
    <property type="entry name" value="Hypothetical protein af1432"/>
    <property type="match status" value="1"/>
</dbReference>
<name>A0ABP3CTP2_9GAMM</name>
<dbReference type="PROSITE" id="PS51833">
    <property type="entry name" value="HDOD"/>
    <property type="match status" value="1"/>
</dbReference>
<dbReference type="Proteomes" id="UP001501476">
    <property type="component" value="Unassembled WGS sequence"/>
</dbReference>
<gene>
    <name evidence="2" type="ORF">GCM10008964_02530</name>
</gene>
<protein>
    <recommendedName>
        <fullName evidence="1">HDOD domain-containing protein</fullName>
    </recommendedName>
</protein>
<accession>A0ABP3CTP2</accession>
<feature type="domain" description="HDOD" evidence="1">
    <location>
        <begin position="194"/>
        <end position="378"/>
    </location>
</feature>
<sequence length="395" mass="44755">MAQDEVALEQLKTFSGLIHRHPLFINDELDVAGYHLSFYDLEGQKLKDDSPVPDFVQSLPNIVLDINHSSSALLSIPESWHHALLDLPKIYASLTLDMNTQQPPPAYHRAINYANRLHNSMNGHQYKTLLIDLAQENLQQLTDQEIQAWRAHYDVLCAINVNNIEQYHYCKAHHLDLLEGDFYTKPDQSTGHELTPSTQTLMSLLVRLQDADVEAEDLTEIINQDITLSYKLLRLINSAFFGLPKKVESTKQAIVMLGLNKIKTWASLLCLSGIDDKPNELRHVAMFRGRMCELLAKYYKGHSDMFFTVGLLSVLDAMLDKPLVDIVDPLPLTAELKTALIDKQGPAGRALADTLSYEQADWETISTSPVPREILVKTYLESIQWAKQLTIQLQD</sequence>
<dbReference type="Pfam" id="PF08668">
    <property type="entry name" value="HDOD"/>
    <property type="match status" value="1"/>
</dbReference>
<dbReference type="EMBL" id="BAAADG010000001">
    <property type="protein sequence ID" value="GAA0214466.1"/>
    <property type="molecule type" value="Genomic_DNA"/>
</dbReference>
<keyword evidence="3" id="KW-1185">Reference proteome</keyword>
<evidence type="ECO:0000259" key="1">
    <source>
        <dbReference type="PROSITE" id="PS51833"/>
    </source>
</evidence>
<proteinExistence type="predicted"/>
<organism evidence="2 3">
    <name type="scientific">Methylophaga marina</name>
    <dbReference type="NCBI Taxonomy" id="45495"/>
    <lineage>
        <taxon>Bacteria</taxon>
        <taxon>Pseudomonadati</taxon>
        <taxon>Pseudomonadota</taxon>
        <taxon>Gammaproteobacteria</taxon>
        <taxon>Thiotrichales</taxon>
        <taxon>Piscirickettsiaceae</taxon>
        <taxon>Methylophaga</taxon>
    </lineage>
</organism>
<dbReference type="SUPFAM" id="SSF109604">
    <property type="entry name" value="HD-domain/PDEase-like"/>
    <property type="match status" value="1"/>
</dbReference>
<dbReference type="InterPro" id="IPR013976">
    <property type="entry name" value="HDOD"/>
</dbReference>
<dbReference type="PANTHER" id="PTHR33525:SF4">
    <property type="entry name" value="CYCLIC DI-GMP PHOSPHODIESTERASE CDGJ"/>
    <property type="match status" value="1"/>
</dbReference>
<reference evidence="3" key="1">
    <citation type="journal article" date="2019" name="Int. J. Syst. Evol. Microbiol.">
        <title>The Global Catalogue of Microorganisms (GCM) 10K type strain sequencing project: providing services to taxonomists for standard genome sequencing and annotation.</title>
        <authorList>
            <consortium name="The Broad Institute Genomics Platform"/>
            <consortium name="The Broad Institute Genome Sequencing Center for Infectious Disease"/>
            <person name="Wu L."/>
            <person name="Ma J."/>
        </authorList>
    </citation>
    <scope>NUCLEOTIDE SEQUENCE [LARGE SCALE GENOMIC DNA]</scope>
    <source>
        <strain evidence="3">JCM 6886</strain>
    </source>
</reference>
<evidence type="ECO:0000313" key="3">
    <source>
        <dbReference type="Proteomes" id="UP001501476"/>
    </source>
</evidence>